<gene>
    <name evidence="8" type="ORF">FHS50_001882</name>
</gene>
<sequence length="290" mass="29962">MRPQWALTAAERQLLPAGRRRGPTRGLIAIMMFVMVIVAAAGLAIGNAAALLSQATEARYSIQLPGGAGQGDALARAARDLDGVRSARAVPEEEVNETLDRWLGPAAREADLPVPALVEVEFDDNADAKAIETALRSEFADAMLVANRSTIQPLLRSLRALGWVAASLVILVGVAAGAAVVLAARAALAANRDTIDVMHGVGATDEQVVRLFQYRIALDSLVGGALGAGLAALVLLLVSASGLAIAGRMAGQALLFPVDLLMLALLPLGGALLATLVARRAVLVSLRALP</sequence>
<organism evidence="8 9">
    <name type="scientific">Sphingomicrobium lutaoense</name>
    <dbReference type="NCBI Taxonomy" id="515949"/>
    <lineage>
        <taxon>Bacteria</taxon>
        <taxon>Pseudomonadati</taxon>
        <taxon>Pseudomonadota</taxon>
        <taxon>Alphaproteobacteria</taxon>
        <taxon>Sphingomonadales</taxon>
        <taxon>Sphingomonadaceae</taxon>
        <taxon>Sphingomicrobium</taxon>
    </lineage>
</organism>
<evidence type="ECO:0000256" key="4">
    <source>
        <dbReference type="ARBA" id="ARBA00022989"/>
    </source>
</evidence>
<dbReference type="EMBL" id="JACICF010000002">
    <property type="protein sequence ID" value="MBB3764820.1"/>
    <property type="molecule type" value="Genomic_DNA"/>
</dbReference>
<reference evidence="8 9" key="1">
    <citation type="submission" date="2020-08" db="EMBL/GenBank/DDBJ databases">
        <title>Genomic Encyclopedia of Type Strains, Phase IV (KMG-IV): sequencing the most valuable type-strain genomes for metagenomic binning, comparative biology and taxonomic classification.</title>
        <authorList>
            <person name="Goeker M."/>
        </authorList>
    </citation>
    <scope>NUCLEOTIDE SEQUENCE [LARGE SCALE GENOMIC DNA]</scope>
    <source>
        <strain evidence="8 9">DSM 24194</strain>
    </source>
</reference>
<dbReference type="GO" id="GO:0032153">
    <property type="term" value="C:cell division site"/>
    <property type="evidence" value="ECO:0007669"/>
    <property type="project" value="TreeGrafter"/>
</dbReference>
<comment type="subcellular location">
    <subcellularLocation>
        <location evidence="1">Cell membrane</location>
        <topology evidence="1">Multi-pass membrane protein</topology>
    </subcellularLocation>
</comment>
<proteinExistence type="predicted"/>
<feature type="transmembrane region" description="Helical" evidence="6">
    <location>
        <begin position="160"/>
        <end position="184"/>
    </location>
</feature>
<feature type="transmembrane region" description="Helical" evidence="6">
    <location>
        <begin position="27"/>
        <end position="52"/>
    </location>
</feature>
<keyword evidence="9" id="KW-1185">Reference proteome</keyword>
<dbReference type="GO" id="GO:0051301">
    <property type="term" value="P:cell division"/>
    <property type="evidence" value="ECO:0007669"/>
    <property type="project" value="UniProtKB-KW"/>
</dbReference>
<feature type="transmembrane region" description="Helical" evidence="6">
    <location>
        <begin position="253"/>
        <end position="278"/>
    </location>
</feature>
<name>A0A839Z2G6_9SPHN</name>
<keyword evidence="4 6" id="KW-1133">Transmembrane helix</keyword>
<dbReference type="InterPro" id="IPR004513">
    <property type="entry name" value="FtsX"/>
</dbReference>
<dbReference type="PANTHER" id="PTHR47755">
    <property type="entry name" value="CELL DIVISION PROTEIN FTSX"/>
    <property type="match status" value="1"/>
</dbReference>
<protein>
    <submittedName>
        <fullName evidence="8">Cell division transport system permease protein</fullName>
    </submittedName>
</protein>
<dbReference type="Proteomes" id="UP000578569">
    <property type="component" value="Unassembled WGS sequence"/>
</dbReference>
<evidence type="ECO:0000256" key="3">
    <source>
        <dbReference type="ARBA" id="ARBA00022692"/>
    </source>
</evidence>
<evidence type="ECO:0000259" key="7">
    <source>
        <dbReference type="Pfam" id="PF02687"/>
    </source>
</evidence>
<comment type="caution">
    <text evidence="8">The sequence shown here is derived from an EMBL/GenBank/DDBJ whole genome shotgun (WGS) entry which is preliminary data.</text>
</comment>
<evidence type="ECO:0000313" key="8">
    <source>
        <dbReference type="EMBL" id="MBB3764820.1"/>
    </source>
</evidence>
<dbReference type="InterPro" id="IPR003838">
    <property type="entry name" value="ABC3_permease_C"/>
</dbReference>
<feature type="domain" description="ABC3 transporter permease C-terminal" evidence="7">
    <location>
        <begin position="168"/>
        <end position="280"/>
    </location>
</feature>
<keyword evidence="8" id="KW-0131">Cell cycle</keyword>
<evidence type="ECO:0000313" key="9">
    <source>
        <dbReference type="Proteomes" id="UP000578569"/>
    </source>
</evidence>
<dbReference type="AlphaFoldDB" id="A0A839Z2G6"/>
<evidence type="ECO:0000256" key="6">
    <source>
        <dbReference type="SAM" id="Phobius"/>
    </source>
</evidence>
<dbReference type="RefSeq" id="WP_183934185.1">
    <property type="nucleotide sequence ID" value="NZ_JACICF010000002.1"/>
</dbReference>
<evidence type="ECO:0000256" key="5">
    <source>
        <dbReference type="ARBA" id="ARBA00023136"/>
    </source>
</evidence>
<feature type="transmembrane region" description="Helical" evidence="6">
    <location>
        <begin position="221"/>
        <end position="246"/>
    </location>
</feature>
<dbReference type="Pfam" id="PF02687">
    <property type="entry name" value="FtsX"/>
    <property type="match status" value="1"/>
</dbReference>
<accession>A0A839Z2G6</accession>
<keyword evidence="8" id="KW-0132">Cell division</keyword>
<dbReference type="PANTHER" id="PTHR47755:SF1">
    <property type="entry name" value="CELL DIVISION PROTEIN FTSX"/>
    <property type="match status" value="1"/>
</dbReference>
<keyword evidence="5 6" id="KW-0472">Membrane</keyword>
<evidence type="ECO:0000256" key="1">
    <source>
        <dbReference type="ARBA" id="ARBA00004651"/>
    </source>
</evidence>
<evidence type="ECO:0000256" key="2">
    <source>
        <dbReference type="ARBA" id="ARBA00022475"/>
    </source>
</evidence>
<keyword evidence="3 6" id="KW-0812">Transmembrane</keyword>
<keyword evidence="2" id="KW-1003">Cell membrane</keyword>
<dbReference type="GO" id="GO:0005886">
    <property type="term" value="C:plasma membrane"/>
    <property type="evidence" value="ECO:0007669"/>
    <property type="project" value="UniProtKB-SubCell"/>
</dbReference>